<keyword evidence="1" id="KW-1133">Transmembrane helix</keyword>
<evidence type="ECO:0000256" key="1">
    <source>
        <dbReference type="SAM" id="Phobius"/>
    </source>
</evidence>
<dbReference type="EMBL" id="JAVHUL010000016">
    <property type="protein sequence ID" value="MDQ7917413.1"/>
    <property type="molecule type" value="Genomic_DNA"/>
</dbReference>
<accession>A0ABU1A398</accession>
<keyword evidence="3" id="KW-1185">Reference proteome</keyword>
<feature type="transmembrane region" description="Helical" evidence="1">
    <location>
        <begin position="6"/>
        <end position="25"/>
    </location>
</feature>
<organism evidence="2 3">
    <name type="scientific">Mesonia profundi</name>
    <dbReference type="NCBI Taxonomy" id="3070998"/>
    <lineage>
        <taxon>Bacteria</taxon>
        <taxon>Pseudomonadati</taxon>
        <taxon>Bacteroidota</taxon>
        <taxon>Flavobacteriia</taxon>
        <taxon>Flavobacteriales</taxon>
        <taxon>Flavobacteriaceae</taxon>
        <taxon>Mesonia</taxon>
    </lineage>
</organism>
<dbReference type="Proteomes" id="UP001230915">
    <property type="component" value="Unassembled WGS sequence"/>
</dbReference>
<comment type="caution">
    <text evidence="2">The sequence shown here is derived from an EMBL/GenBank/DDBJ whole genome shotgun (WGS) entry which is preliminary data.</text>
</comment>
<dbReference type="RefSeq" id="WP_308864144.1">
    <property type="nucleotide sequence ID" value="NZ_JAVHUL010000016.1"/>
</dbReference>
<evidence type="ECO:0000313" key="3">
    <source>
        <dbReference type="Proteomes" id="UP001230915"/>
    </source>
</evidence>
<evidence type="ECO:0008006" key="4">
    <source>
        <dbReference type="Google" id="ProtNLM"/>
    </source>
</evidence>
<reference evidence="2 3" key="1">
    <citation type="submission" date="2023-08" db="EMBL/GenBank/DDBJ databases">
        <title>Mesonia sp. MT50, isolated from deep-sea sediment of the Mariana Trench.</title>
        <authorList>
            <person name="Fu H."/>
        </authorList>
    </citation>
    <scope>NUCLEOTIDE SEQUENCE [LARGE SCALE GENOMIC DNA]</scope>
    <source>
        <strain evidence="2 3">MT50</strain>
    </source>
</reference>
<evidence type="ECO:0000313" key="2">
    <source>
        <dbReference type="EMBL" id="MDQ7917413.1"/>
    </source>
</evidence>
<gene>
    <name evidence="2" type="ORF">RBU60_07490</name>
</gene>
<sequence length="40" mass="4569">MTQEEELLFLKVLGIVILMFGLYGISTGIKSKDNKEEEHD</sequence>
<keyword evidence="1" id="KW-0812">Transmembrane</keyword>
<name>A0ABU1A398_9FLAO</name>
<proteinExistence type="predicted"/>
<protein>
    <recommendedName>
        <fullName evidence="4">MetS family NSS transporter small subunit</fullName>
    </recommendedName>
</protein>
<keyword evidence="1" id="KW-0472">Membrane</keyword>